<name>A0A420XXR4_9PEZI</name>
<sequence>MPGDVPHDSFYVVTSPPSSITSSSSAIFSSARVSSQLLGGGFRNFLAVRVGDGDRRCWEDVVTNDDKEDGNEADVAARRAHPCRHHAFLSHMGSGKSHG</sequence>
<protein>
    <submittedName>
        <fullName evidence="1">Uncharacterized protein</fullName>
    </submittedName>
</protein>
<dbReference type="AlphaFoldDB" id="A0A420XXR4"/>
<organism evidence="1 2">
    <name type="scientific">Coniochaeta pulveracea</name>
    <dbReference type="NCBI Taxonomy" id="177199"/>
    <lineage>
        <taxon>Eukaryota</taxon>
        <taxon>Fungi</taxon>
        <taxon>Dikarya</taxon>
        <taxon>Ascomycota</taxon>
        <taxon>Pezizomycotina</taxon>
        <taxon>Sordariomycetes</taxon>
        <taxon>Sordariomycetidae</taxon>
        <taxon>Coniochaetales</taxon>
        <taxon>Coniochaetaceae</taxon>
        <taxon>Coniochaeta</taxon>
    </lineage>
</organism>
<reference evidence="1 2" key="1">
    <citation type="submission" date="2018-08" db="EMBL/GenBank/DDBJ databases">
        <title>Draft genome of the lignicolous fungus Coniochaeta pulveracea.</title>
        <authorList>
            <person name="Borstlap C.J."/>
            <person name="De Witt R.N."/>
            <person name="Botha A."/>
            <person name="Volschenk H."/>
        </authorList>
    </citation>
    <scope>NUCLEOTIDE SEQUENCE [LARGE SCALE GENOMIC DNA]</scope>
    <source>
        <strain evidence="1 2">CAB683</strain>
    </source>
</reference>
<dbReference type="EMBL" id="QVQW01000109">
    <property type="protein sequence ID" value="RKU40329.1"/>
    <property type="molecule type" value="Genomic_DNA"/>
</dbReference>
<keyword evidence="2" id="KW-1185">Reference proteome</keyword>
<proteinExistence type="predicted"/>
<evidence type="ECO:0000313" key="2">
    <source>
        <dbReference type="Proteomes" id="UP000275385"/>
    </source>
</evidence>
<gene>
    <name evidence="1" type="ORF">DL546_001049</name>
</gene>
<dbReference type="Proteomes" id="UP000275385">
    <property type="component" value="Unassembled WGS sequence"/>
</dbReference>
<comment type="caution">
    <text evidence="1">The sequence shown here is derived from an EMBL/GenBank/DDBJ whole genome shotgun (WGS) entry which is preliminary data.</text>
</comment>
<accession>A0A420XXR4</accession>
<evidence type="ECO:0000313" key="1">
    <source>
        <dbReference type="EMBL" id="RKU40329.1"/>
    </source>
</evidence>